<reference evidence="1" key="1">
    <citation type="journal article" date="2013" name="BMC Genomics">
        <title>Unscrambling butterfly oogenesis.</title>
        <authorList>
            <person name="Carter J.M."/>
            <person name="Baker S.C."/>
            <person name="Pink R."/>
            <person name="Carter D.R."/>
            <person name="Collins A."/>
            <person name="Tomlin J."/>
            <person name="Gibbs M."/>
            <person name="Breuker C.J."/>
        </authorList>
    </citation>
    <scope>NUCLEOTIDE SEQUENCE</scope>
    <source>
        <tissue evidence="1">Ovary</tissue>
    </source>
</reference>
<evidence type="ECO:0000313" key="1">
    <source>
        <dbReference type="EMBL" id="JAA85873.1"/>
    </source>
</evidence>
<organism evidence="1">
    <name type="scientific">Pararge aegeria</name>
    <name type="common">speckled wood butterfly</name>
    <dbReference type="NCBI Taxonomy" id="116150"/>
    <lineage>
        <taxon>Eukaryota</taxon>
        <taxon>Metazoa</taxon>
        <taxon>Ecdysozoa</taxon>
        <taxon>Arthropoda</taxon>
        <taxon>Hexapoda</taxon>
        <taxon>Insecta</taxon>
        <taxon>Pterygota</taxon>
        <taxon>Neoptera</taxon>
        <taxon>Endopterygota</taxon>
        <taxon>Lepidoptera</taxon>
        <taxon>Glossata</taxon>
        <taxon>Ditrysia</taxon>
        <taxon>Papilionoidea</taxon>
        <taxon>Nymphalidae</taxon>
        <taxon>Satyrinae</taxon>
        <taxon>Satyrini</taxon>
        <taxon>Parargina</taxon>
        <taxon>Pararge</taxon>
    </lineage>
</organism>
<name>S4P9W7_9NEOP</name>
<protein>
    <submittedName>
        <fullName evidence="1">Uncharacterized protein</fullName>
    </submittedName>
</protein>
<dbReference type="EMBL" id="GAIX01006687">
    <property type="protein sequence ID" value="JAA85873.1"/>
    <property type="molecule type" value="Transcribed_RNA"/>
</dbReference>
<reference evidence="1" key="2">
    <citation type="submission" date="2013-05" db="EMBL/GenBank/DDBJ databases">
        <authorList>
            <person name="Carter J.-M."/>
            <person name="Baker S.C."/>
            <person name="Pink R."/>
            <person name="Carter D.R.F."/>
            <person name="Collins A."/>
            <person name="Tomlin J."/>
            <person name="Gibbs M."/>
            <person name="Breuker C.J."/>
        </authorList>
    </citation>
    <scope>NUCLEOTIDE SEQUENCE</scope>
    <source>
        <tissue evidence="1">Ovary</tissue>
    </source>
</reference>
<sequence length="73" mass="8744">MYYETCHYCVEFYCIVIIYKNEFQGTGDDSALGDSEKYCTYYGSHSYSLRIDINYETPLCRLTRIRNFRISSY</sequence>
<dbReference type="AlphaFoldDB" id="S4P9W7"/>
<accession>S4P9W7</accession>
<proteinExistence type="predicted"/>